<keyword evidence="4" id="KW-0934">Plastid</keyword>
<feature type="domain" description="AMP-activated protein kinase glycogen-binding" evidence="7">
    <location>
        <begin position="705"/>
        <end position="774"/>
    </location>
</feature>
<feature type="domain" description="Starch synthase catalytic" evidence="6">
    <location>
        <begin position="89"/>
        <end position="276"/>
    </location>
</feature>
<organism evidence="8 9">
    <name type="scientific">Cardiosporidium cionae</name>
    <dbReference type="NCBI Taxonomy" id="476202"/>
    <lineage>
        <taxon>Eukaryota</taxon>
        <taxon>Sar</taxon>
        <taxon>Alveolata</taxon>
        <taxon>Apicomplexa</taxon>
        <taxon>Aconoidasida</taxon>
        <taxon>Nephromycida</taxon>
        <taxon>Cardiosporidium</taxon>
    </lineage>
</organism>
<comment type="subcellular location">
    <subcellularLocation>
        <location evidence="1">Plastid</location>
        <location evidence="1">Amyloplast</location>
    </subcellularLocation>
</comment>
<evidence type="ECO:0000256" key="1">
    <source>
        <dbReference type="ARBA" id="ARBA00004602"/>
    </source>
</evidence>
<gene>
    <name evidence="8" type="ORF">IE077_001546</name>
</gene>
<dbReference type="CDD" id="cd02859">
    <property type="entry name" value="E_set_AMPKbeta_like_N"/>
    <property type="match status" value="1"/>
</dbReference>
<feature type="domain" description="Glycosyl transferase family 1" evidence="5">
    <location>
        <begin position="339"/>
        <end position="516"/>
    </location>
</feature>
<dbReference type="SUPFAM" id="SSF53756">
    <property type="entry name" value="UDP-Glycosyltransferase/glycogen phosphorylase"/>
    <property type="match status" value="1"/>
</dbReference>
<evidence type="ECO:0000313" key="9">
    <source>
        <dbReference type="Proteomes" id="UP000823046"/>
    </source>
</evidence>
<keyword evidence="2" id="KW-0328">Glycosyltransferase</keyword>
<reference evidence="8 9" key="1">
    <citation type="journal article" date="2020" name="bioRxiv">
        <title>Metabolic contributions of an alphaproteobacterial endosymbiont in the apicomplexan Cardiosporidium cionae.</title>
        <authorList>
            <person name="Hunter E.S."/>
            <person name="Paight C.J."/>
            <person name="Lane C.E."/>
        </authorList>
    </citation>
    <scope>NUCLEOTIDE SEQUENCE [LARGE SCALE GENOMIC DNA]</scope>
    <source>
        <strain evidence="8">ESH_2018</strain>
    </source>
</reference>
<dbReference type="EMBL" id="JADAQX010000923">
    <property type="protein sequence ID" value="KAF8819156.1"/>
    <property type="molecule type" value="Genomic_DNA"/>
</dbReference>
<keyword evidence="3" id="KW-0808">Transferase</keyword>
<dbReference type="Pfam" id="PF00534">
    <property type="entry name" value="Glycos_transf_1"/>
    <property type="match status" value="1"/>
</dbReference>
<name>A0ABQ7J5A7_9APIC</name>
<comment type="caution">
    <text evidence="8">The sequence shown here is derived from an EMBL/GenBank/DDBJ whole genome shotgun (WGS) entry which is preliminary data.</text>
</comment>
<evidence type="ECO:0000259" key="6">
    <source>
        <dbReference type="Pfam" id="PF08323"/>
    </source>
</evidence>
<evidence type="ECO:0000259" key="5">
    <source>
        <dbReference type="Pfam" id="PF00534"/>
    </source>
</evidence>
<dbReference type="InterPro" id="IPR014756">
    <property type="entry name" value="Ig_E-set"/>
</dbReference>
<protein>
    <submittedName>
        <fullName evidence="8">Glycogen synthase</fullName>
    </submittedName>
</protein>
<proteinExistence type="predicted"/>
<dbReference type="Proteomes" id="UP000823046">
    <property type="component" value="Unassembled WGS sequence"/>
</dbReference>
<dbReference type="PANTHER" id="PTHR45825">
    <property type="entry name" value="GRANULE-BOUND STARCH SYNTHASE 1, CHLOROPLASTIC/AMYLOPLASTIC"/>
    <property type="match status" value="1"/>
</dbReference>
<feature type="non-terminal residue" evidence="8">
    <location>
        <position position="1"/>
    </location>
</feature>
<dbReference type="Pfam" id="PF08323">
    <property type="entry name" value="Glyco_transf_5"/>
    <property type="match status" value="1"/>
</dbReference>
<keyword evidence="4" id="KW-0035">Amyloplast</keyword>
<dbReference type="PANTHER" id="PTHR45825:SF11">
    <property type="entry name" value="ALPHA AMYLASE DOMAIN-CONTAINING PROTEIN"/>
    <property type="match status" value="1"/>
</dbReference>
<dbReference type="CDD" id="cd03791">
    <property type="entry name" value="GT5_Glycogen_synthase_DULL1-like"/>
    <property type="match status" value="1"/>
</dbReference>
<dbReference type="InterPro" id="IPR013534">
    <property type="entry name" value="Starch_synth_cat_dom"/>
</dbReference>
<keyword evidence="9" id="KW-1185">Reference proteome</keyword>
<evidence type="ECO:0000256" key="2">
    <source>
        <dbReference type="ARBA" id="ARBA00022676"/>
    </source>
</evidence>
<dbReference type="SUPFAM" id="SSF81296">
    <property type="entry name" value="E set domains"/>
    <property type="match status" value="1"/>
</dbReference>
<sequence>TEASLSDLFSFLDILHRIAQRTMIQQRREMKLLSLHEVCVDSGIFSQDESLGLQLVTKMSLLVEMYKHTEGRTVLLAEEFLNSNKLGAIVFVTPELGKWSTVGGLGVMVDELATTLAQVFDQEVDTIIHVFNLEIKIADSVWTLGIHRGFVKGVHVIFLHNAELFPQPYPDFLGVDMVKLLVAMGKGSLEALCQLRCIPQLIVTNDWMAGLTAAYAKKGFFGTTFDHTTFFHLIHNLDATYEGHIFCCNPLLCALLQCDAWGTVSPSYRDDICGRMGQHPSALAPLLNRFPNPFAYPNGIPIESREARIRSWGFKDHWDAKGALQKQYFGFESPDLSIPLFAFIGRITLQKGVHIILDAVENLVRHYEGKIQILLGGKADYRDAYSRRCAHRMWELSKRYPWSIWAKPDEFFSDGPFINLGADFGLMPSAFEPGGIVQHEFFVGGTPVIVFTCSFTAFYTGGLKDTVFEFNLETQAGNGFVFESFSSGDFLFAMERAMRVFRDSRKYNILRKNARKSVVSCEDVGKAWLKEFYHQRRKIYANPVKSRMTVKNAPAKPEETTDKHTVENVLSNGEAVFPPEIKENFVSIMGPIPSGAPPGAKLLSFSATAGRDISIEKGHIRSVTTHTHSPEPFLRKKYTSQVDGAFVIKTARIKSCDVDITTNLHSNSMEDCSVLSSKMGVAKAAVTPIPYRLKYVPPSGKPRPRSVAITGSFEDWGVRRPLSWDNALQAFVTTIPLEPGKYRYKLIVDGDWLCNPDDTTDIDEMGNINNIIEVA</sequence>
<evidence type="ECO:0000313" key="8">
    <source>
        <dbReference type="EMBL" id="KAF8819156.1"/>
    </source>
</evidence>
<dbReference type="InterPro" id="IPR013783">
    <property type="entry name" value="Ig-like_fold"/>
</dbReference>
<dbReference type="InterPro" id="IPR001296">
    <property type="entry name" value="Glyco_trans_1"/>
</dbReference>
<evidence type="ECO:0000256" key="4">
    <source>
        <dbReference type="ARBA" id="ARBA00023234"/>
    </source>
</evidence>
<dbReference type="Gene3D" id="3.40.50.2000">
    <property type="entry name" value="Glycogen Phosphorylase B"/>
    <property type="match status" value="2"/>
</dbReference>
<evidence type="ECO:0000256" key="3">
    <source>
        <dbReference type="ARBA" id="ARBA00022679"/>
    </source>
</evidence>
<accession>A0ABQ7J5A7</accession>
<dbReference type="Gene3D" id="2.60.40.10">
    <property type="entry name" value="Immunoglobulins"/>
    <property type="match status" value="1"/>
</dbReference>
<dbReference type="InterPro" id="IPR032640">
    <property type="entry name" value="AMPK1_CBM"/>
</dbReference>
<evidence type="ECO:0000259" key="7">
    <source>
        <dbReference type="Pfam" id="PF16561"/>
    </source>
</evidence>
<dbReference type="Pfam" id="PF16561">
    <property type="entry name" value="AMPK1_CBM"/>
    <property type="match status" value="1"/>
</dbReference>